<comment type="similarity">
    <text evidence="3 8">Belongs to the NAD(P)-dependent epimerase/dehydratase family. dTDP-glucose dehydratase subfamily.</text>
</comment>
<evidence type="ECO:0000256" key="3">
    <source>
        <dbReference type="ARBA" id="ARBA00008178"/>
    </source>
</evidence>
<evidence type="ECO:0000256" key="4">
    <source>
        <dbReference type="ARBA" id="ARBA00011990"/>
    </source>
</evidence>
<evidence type="ECO:0000256" key="5">
    <source>
        <dbReference type="ARBA" id="ARBA00016977"/>
    </source>
</evidence>
<dbReference type="InterPro" id="IPR005888">
    <property type="entry name" value="dTDP_Gluc_deHydtase"/>
</dbReference>
<name>A0ABS8B213_9ACTN</name>
<protein>
    <recommendedName>
        <fullName evidence="5 8">dTDP-glucose 4,6-dehydratase</fullName>
        <ecNumber evidence="4 8">4.2.1.46</ecNumber>
    </recommendedName>
</protein>
<evidence type="ECO:0000256" key="2">
    <source>
        <dbReference type="ARBA" id="ARBA00001911"/>
    </source>
</evidence>
<accession>A0ABS8B213</accession>
<evidence type="ECO:0000256" key="1">
    <source>
        <dbReference type="ARBA" id="ARBA00001539"/>
    </source>
</evidence>
<reference evidence="10 11" key="1">
    <citation type="submission" date="2021-10" db="EMBL/GenBank/DDBJ databases">
        <title>Streptomyces sp. strain SMC 277, a novel streptomycete isolated from soil.</title>
        <authorList>
            <person name="Chanama M."/>
        </authorList>
    </citation>
    <scope>NUCLEOTIDE SEQUENCE [LARGE SCALE GENOMIC DNA]</scope>
    <source>
        <strain evidence="10 11">SMC 277</strain>
    </source>
</reference>
<keyword evidence="7 8" id="KW-0456">Lyase</keyword>
<dbReference type="CDD" id="cd05246">
    <property type="entry name" value="dTDP_GD_SDR_e"/>
    <property type="match status" value="1"/>
</dbReference>
<evidence type="ECO:0000259" key="9">
    <source>
        <dbReference type="Pfam" id="PF16363"/>
    </source>
</evidence>
<evidence type="ECO:0000313" key="10">
    <source>
        <dbReference type="EMBL" id="MCB5178647.1"/>
    </source>
</evidence>
<dbReference type="Pfam" id="PF16363">
    <property type="entry name" value="GDP_Man_Dehyd"/>
    <property type="match status" value="1"/>
</dbReference>
<feature type="domain" description="NAD(P)-binding" evidence="9">
    <location>
        <begin position="5"/>
        <end position="306"/>
    </location>
</feature>
<comment type="catalytic activity">
    <reaction evidence="1 8">
        <text>dTDP-alpha-D-glucose = dTDP-4-dehydro-6-deoxy-alpha-D-glucose + H2O</text>
        <dbReference type="Rhea" id="RHEA:17221"/>
        <dbReference type="ChEBI" id="CHEBI:15377"/>
        <dbReference type="ChEBI" id="CHEBI:57477"/>
        <dbReference type="ChEBI" id="CHEBI:57649"/>
        <dbReference type="EC" id="4.2.1.46"/>
    </reaction>
</comment>
<proteinExistence type="inferred from homology"/>
<dbReference type="PANTHER" id="PTHR43000">
    <property type="entry name" value="DTDP-D-GLUCOSE 4,6-DEHYDRATASE-RELATED"/>
    <property type="match status" value="1"/>
</dbReference>
<sequence length="346" mass="37983">MPHVLVTGGAGFVGSHYTRMLLTGADSRADLTVTVLDKLTYAGNRANLADLADHPRLRFRRGDITDHALLDALLPGVDTVVHLAAESHVDRSIEDGGAFVRTNVLGTQALLDAAVRHGVRTFVHVSTDEVYGSVEHGSWPETDPLRPSSPYAASKASSDLLALACHRTHGLDVRVTRCSNNYGPMQYPEKIVPLFVTRLIDGLTVPLYGDGRHVRDWLHVEDHCRGIELVRTKGRPGEVYNIGGGTELTNRELTALLLDACGASWDSVRLVEDRKGHDVRYSVDWGKARAELGYAPRHDLATGLARTVRWYRDNPDWWRPLLRASGEACAGPLRAPSGRPAARLLF</sequence>
<dbReference type="NCBIfam" id="TIGR01181">
    <property type="entry name" value="dTDP_gluc_dehyt"/>
    <property type="match status" value="1"/>
</dbReference>
<dbReference type="Proteomes" id="UP001199054">
    <property type="component" value="Unassembled WGS sequence"/>
</dbReference>
<evidence type="ECO:0000256" key="8">
    <source>
        <dbReference type="RuleBase" id="RU004473"/>
    </source>
</evidence>
<dbReference type="SUPFAM" id="SSF51735">
    <property type="entry name" value="NAD(P)-binding Rossmann-fold domains"/>
    <property type="match status" value="1"/>
</dbReference>
<dbReference type="InterPro" id="IPR036291">
    <property type="entry name" value="NAD(P)-bd_dom_sf"/>
</dbReference>
<keyword evidence="11" id="KW-1185">Reference proteome</keyword>
<dbReference type="Gene3D" id="3.40.50.720">
    <property type="entry name" value="NAD(P)-binding Rossmann-like Domain"/>
    <property type="match status" value="1"/>
</dbReference>
<comment type="caution">
    <text evidence="10">The sequence shown here is derived from an EMBL/GenBank/DDBJ whole genome shotgun (WGS) entry which is preliminary data.</text>
</comment>
<dbReference type="EMBL" id="JAJAUY010000010">
    <property type="protein sequence ID" value="MCB5178647.1"/>
    <property type="molecule type" value="Genomic_DNA"/>
</dbReference>
<dbReference type="Gene3D" id="3.90.25.10">
    <property type="entry name" value="UDP-galactose 4-epimerase, domain 1"/>
    <property type="match status" value="1"/>
</dbReference>
<gene>
    <name evidence="10" type="primary">rfbB</name>
    <name evidence="10" type="ORF">LG632_04480</name>
</gene>
<dbReference type="GO" id="GO:0008460">
    <property type="term" value="F:dTDP-glucose 4,6-dehydratase activity"/>
    <property type="evidence" value="ECO:0007669"/>
    <property type="project" value="UniProtKB-EC"/>
</dbReference>
<dbReference type="InterPro" id="IPR016040">
    <property type="entry name" value="NAD(P)-bd_dom"/>
</dbReference>
<comment type="cofactor">
    <cofactor evidence="2 8">
        <name>NAD(+)</name>
        <dbReference type="ChEBI" id="CHEBI:57540"/>
    </cofactor>
</comment>
<keyword evidence="6" id="KW-0520">NAD</keyword>
<evidence type="ECO:0000313" key="11">
    <source>
        <dbReference type="Proteomes" id="UP001199054"/>
    </source>
</evidence>
<evidence type="ECO:0000256" key="6">
    <source>
        <dbReference type="ARBA" id="ARBA00023027"/>
    </source>
</evidence>
<evidence type="ECO:0000256" key="7">
    <source>
        <dbReference type="ARBA" id="ARBA00023239"/>
    </source>
</evidence>
<organism evidence="10 11">
    <name type="scientific">Streptomyces antimicrobicus</name>
    <dbReference type="NCBI Taxonomy" id="2883108"/>
    <lineage>
        <taxon>Bacteria</taxon>
        <taxon>Bacillati</taxon>
        <taxon>Actinomycetota</taxon>
        <taxon>Actinomycetes</taxon>
        <taxon>Kitasatosporales</taxon>
        <taxon>Streptomycetaceae</taxon>
        <taxon>Streptomyces</taxon>
    </lineage>
</organism>
<dbReference type="EC" id="4.2.1.46" evidence="4 8"/>